<dbReference type="InterPro" id="IPR001303">
    <property type="entry name" value="Aldolase_II/adducin_N"/>
</dbReference>
<dbReference type="GO" id="GO:0019323">
    <property type="term" value="P:pentose catabolic process"/>
    <property type="evidence" value="ECO:0007669"/>
    <property type="project" value="TreeGrafter"/>
</dbReference>
<accession>B6IW26</accession>
<dbReference type="Pfam" id="PF00596">
    <property type="entry name" value="Aldolase_II"/>
    <property type="match status" value="1"/>
</dbReference>
<dbReference type="GO" id="GO:0008738">
    <property type="term" value="F:L-fuculose-phosphate aldolase activity"/>
    <property type="evidence" value="ECO:0007669"/>
    <property type="project" value="UniProtKB-EC"/>
</dbReference>
<dbReference type="SMART" id="SM01007">
    <property type="entry name" value="Aldolase_II"/>
    <property type="match status" value="1"/>
</dbReference>
<proteinExistence type="predicted"/>
<dbReference type="GO" id="GO:0046872">
    <property type="term" value="F:metal ion binding"/>
    <property type="evidence" value="ECO:0007669"/>
    <property type="project" value="UniProtKB-KW"/>
</dbReference>
<dbReference type="Proteomes" id="UP000001591">
    <property type="component" value="Chromosome"/>
</dbReference>
<dbReference type="KEGG" id="rce:RC1_3135"/>
<reference evidence="4 5" key="1">
    <citation type="journal article" date="2010" name="BMC Genomics">
        <title>Metabolic flexibility revealed in the genome of the cyst-forming alpha-1 proteobacterium Rhodospirillum centenum.</title>
        <authorList>
            <person name="Lu Y.K."/>
            <person name="Marden J."/>
            <person name="Han M."/>
            <person name="Swingley W.D."/>
            <person name="Mastrian S.D."/>
            <person name="Chowdhury S.R."/>
            <person name="Hao J."/>
            <person name="Helmy T."/>
            <person name="Kim S."/>
            <person name="Kurdoglu A.A."/>
            <person name="Matthies H.J."/>
            <person name="Rollo D."/>
            <person name="Stothard P."/>
            <person name="Blankenship R.E."/>
            <person name="Bauer C.E."/>
            <person name="Touchman J.W."/>
        </authorList>
    </citation>
    <scope>NUCLEOTIDE SEQUENCE [LARGE SCALE GENOMIC DNA]</scope>
    <source>
        <strain evidence="5">ATCC 51521 / SW</strain>
    </source>
</reference>
<dbReference type="PANTHER" id="PTHR22789:SF0">
    <property type="entry name" value="3-OXO-TETRONATE 4-PHOSPHATE DECARBOXYLASE-RELATED"/>
    <property type="match status" value="1"/>
</dbReference>
<dbReference type="EMBL" id="CP000613">
    <property type="protein sequence ID" value="ACJ00500.1"/>
    <property type="molecule type" value="Genomic_DNA"/>
</dbReference>
<keyword evidence="2 4" id="KW-0456">Lyase</keyword>
<dbReference type="Gene3D" id="3.40.225.10">
    <property type="entry name" value="Class II aldolase/adducin N-terminal domain"/>
    <property type="match status" value="1"/>
</dbReference>
<dbReference type="InterPro" id="IPR050197">
    <property type="entry name" value="Aldolase_class_II_sugar_metab"/>
</dbReference>
<dbReference type="eggNOG" id="COG0235">
    <property type="taxonomic scope" value="Bacteria"/>
</dbReference>
<organism evidence="4 5">
    <name type="scientific">Rhodospirillum centenum (strain ATCC 51521 / SW)</name>
    <dbReference type="NCBI Taxonomy" id="414684"/>
    <lineage>
        <taxon>Bacteria</taxon>
        <taxon>Pseudomonadati</taxon>
        <taxon>Pseudomonadota</taxon>
        <taxon>Alphaproteobacteria</taxon>
        <taxon>Rhodospirillales</taxon>
        <taxon>Rhodospirillaceae</taxon>
        <taxon>Rhodospirillum</taxon>
    </lineage>
</organism>
<protein>
    <submittedName>
        <fullName evidence="4">L-fuculose phosphate aldolase</fullName>
        <ecNumber evidence="4">4.1.2.17</ecNumber>
    </submittedName>
</protein>
<keyword evidence="5" id="KW-1185">Reference proteome</keyword>
<feature type="domain" description="Class II aldolase/adducin N-terminal" evidence="3">
    <location>
        <begin position="14"/>
        <end position="188"/>
    </location>
</feature>
<sequence length="237" mass="25410">MRSRTDESEAGARAALLRAAQALNALGINQGRSGNVSVRTAQGFLVTPSGVAYEAMTPDMLVPVTLDGGYRGDLRPSSEWRLHRDIYRHRPEAGAVVHVHSTAATALACLRLRIPAFHYMVAMAGGTSIELADYATFGTQELSDAMLAALGPRRACLLANHGQIAYGATLEKALDLAVEVEALARQYWHARSLGEPVILSEAEMAEVTRRFAAYGKPAAERTAADDAVLGFPHRLDG</sequence>
<dbReference type="PANTHER" id="PTHR22789">
    <property type="entry name" value="FUCULOSE PHOSPHATE ALDOLASE"/>
    <property type="match status" value="1"/>
</dbReference>
<evidence type="ECO:0000259" key="3">
    <source>
        <dbReference type="SMART" id="SM01007"/>
    </source>
</evidence>
<dbReference type="STRING" id="414684.RC1_3135"/>
<evidence type="ECO:0000313" key="5">
    <source>
        <dbReference type="Proteomes" id="UP000001591"/>
    </source>
</evidence>
<evidence type="ECO:0000256" key="2">
    <source>
        <dbReference type="ARBA" id="ARBA00023239"/>
    </source>
</evidence>
<dbReference type="RefSeq" id="WP_012568279.1">
    <property type="nucleotide sequence ID" value="NC_011420.2"/>
</dbReference>
<dbReference type="HOGENOM" id="CLU_006033_3_0_5"/>
<evidence type="ECO:0000256" key="1">
    <source>
        <dbReference type="ARBA" id="ARBA00022723"/>
    </source>
</evidence>
<dbReference type="GO" id="GO:0005829">
    <property type="term" value="C:cytosol"/>
    <property type="evidence" value="ECO:0007669"/>
    <property type="project" value="TreeGrafter"/>
</dbReference>
<dbReference type="InterPro" id="IPR036409">
    <property type="entry name" value="Aldolase_II/adducin_N_sf"/>
</dbReference>
<dbReference type="EC" id="4.1.2.17" evidence="4"/>
<dbReference type="SUPFAM" id="SSF53639">
    <property type="entry name" value="AraD/HMP-PK domain-like"/>
    <property type="match status" value="1"/>
</dbReference>
<gene>
    <name evidence="4" type="primary">fucA</name>
    <name evidence="4" type="ordered locus">RC1_3135</name>
</gene>
<name>B6IW26_RHOCS</name>
<evidence type="ECO:0000313" key="4">
    <source>
        <dbReference type="EMBL" id="ACJ00500.1"/>
    </source>
</evidence>
<dbReference type="AlphaFoldDB" id="B6IW26"/>
<keyword evidence="1" id="KW-0479">Metal-binding</keyword>